<keyword evidence="1" id="KW-1133">Transmembrane helix</keyword>
<comment type="caution">
    <text evidence="2">The sequence shown here is derived from an EMBL/GenBank/DDBJ whole genome shotgun (WGS) entry which is preliminary data.</text>
</comment>
<organism evidence="2">
    <name type="scientific">marine sediment metagenome</name>
    <dbReference type="NCBI Taxonomy" id="412755"/>
    <lineage>
        <taxon>unclassified sequences</taxon>
        <taxon>metagenomes</taxon>
        <taxon>ecological metagenomes</taxon>
    </lineage>
</organism>
<keyword evidence="1" id="KW-0472">Membrane</keyword>
<proteinExistence type="predicted"/>
<feature type="transmembrane region" description="Helical" evidence="1">
    <location>
        <begin position="42"/>
        <end position="61"/>
    </location>
</feature>
<evidence type="ECO:0000256" key="1">
    <source>
        <dbReference type="SAM" id="Phobius"/>
    </source>
</evidence>
<accession>A0A0F9KYW4</accession>
<reference evidence="2" key="1">
    <citation type="journal article" date="2015" name="Nature">
        <title>Complex archaea that bridge the gap between prokaryotes and eukaryotes.</title>
        <authorList>
            <person name="Spang A."/>
            <person name="Saw J.H."/>
            <person name="Jorgensen S.L."/>
            <person name="Zaremba-Niedzwiedzka K."/>
            <person name="Martijn J."/>
            <person name="Lind A.E."/>
            <person name="van Eijk R."/>
            <person name="Schleper C."/>
            <person name="Guy L."/>
            <person name="Ettema T.J."/>
        </authorList>
    </citation>
    <scope>NUCLEOTIDE SEQUENCE</scope>
</reference>
<name>A0A0F9KYW4_9ZZZZ</name>
<dbReference type="EMBL" id="LAZR01008262">
    <property type="protein sequence ID" value="KKM79941.1"/>
    <property type="molecule type" value="Genomic_DNA"/>
</dbReference>
<gene>
    <name evidence="2" type="ORF">LCGC14_1344850</name>
</gene>
<dbReference type="AlphaFoldDB" id="A0A0F9KYW4"/>
<evidence type="ECO:0000313" key="2">
    <source>
        <dbReference type="EMBL" id="KKM79941.1"/>
    </source>
</evidence>
<protein>
    <submittedName>
        <fullName evidence="2">Uncharacterized protein</fullName>
    </submittedName>
</protein>
<sequence length="69" mass="8490">MKNDDERQWVFLAFIWCLFLLWELQLQTATALDKSYEVRYDLMVLPFILLLTFYVLYSQIIKKRKNPKK</sequence>
<keyword evidence="1" id="KW-0812">Transmembrane</keyword>